<feature type="compositionally biased region" description="Low complexity" evidence="2">
    <location>
        <begin position="196"/>
        <end position="209"/>
    </location>
</feature>
<feature type="region of interest" description="Disordered" evidence="2">
    <location>
        <begin position="413"/>
        <end position="443"/>
    </location>
</feature>
<evidence type="ECO:0000313" key="5">
    <source>
        <dbReference type="Proteomes" id="UP000095751"/>
    </source>
</evidence>
<feature type="transmembrane region" description="Helical" evidence="3">
    <location>
        <begin position="461"/>
        <end position="487"/>
    </location>
</feature>
<keyword evidence="5" id="KW-1185">Reference proteome</keyword>
<evidence type="ECO:0000256" key="1">
    <source>
        <dbReference type="SAM" id="Coils"/>
    </source>
</evidence>
<dbReference type="AlphaFoldDB" id="A0A1E7FIE7"/>
<gene>
    <name evidence="4" type="ORF">FRACYDRAFT_238334</name>
</gene>
<keyword evidence="3" id="KW-0812">Transmembrane</keyword>
<feature type="coiled-coil region" evidence="1">
    <location>
        <begin position="251"/>
        <end position="285"/>
    </location>
</feature>
<protein>
    <submittedName>
        <fullName evidence="4">Uncharacterized protein</fullName>
    </submittedName>
</protein>
<dbReference type="PANTHER" id="PTHR35711:SF1">
    <property type="entry name" value="ECTODERMAL, ISOFORM F"/>
    <property type="match status" value="1"/>
</dbReference>
<evidence type="ECO:0000256" key="3">
    <source>
        <dbReference type="SAM" id="Phobius"/>
    </source>
</evidence>
<dbReference type="OrthoDB" id="56191at2759"/>
<feature type="transmembrane region" description="Helical" evidence="3">
    <location>
        <begin position="638"/>
        <end position="660"/>
    </location>
</feature>
<dbReference type="PANTHER" id="PTHR35711">
    <property type="entry name" value="EXPRESSED PROTEIN"/>
    <property type="match status" value="1"/>
</dbReference>
<feature type="region of interest" description="Disordered" evidence="2">
    <location>
        <begin position="196"/>
        <end position="218"/>
    </location>
</feature>
<feature type="region of interest" description="Disordered" evidence="2">
    <location>
        <begin position="542"/>
        <end position="561"/>
    </location>
</feature>
<feature type="compositionally biased region" description="Low complexity" evidence="2">
    <location>
        <begin position="551"/>
        <end position="561"/>
    </location>
</feature>
<feature type="region of interest" description="Disordered" evidence="2">
    <location>
        <begin position="688"/>
        <end position="736"/>
    </location>
</feature>
<feature type="compositionally biased region" description="Acidic residues" evidence="2">
    <location>
        <begin position="701"/>
        <end position="736"/>
    </location>
</feature>
<keyword evidence="3" id="KW-0472">Membrane</keyword>
<organism evidence="4 5">
    <name type="scientific">Fragilariopsis cylindrus CCMP1102</name>
    <dbReference type="NCBI Taxonomy" id="635003"/>
    <lineage>
        <taxon>Eukaryota</taxon>
        <taxon>Sar</taxon>
        <taxon>Stramenopiles</taxon>
        <taxon>Ochrophyta</taxon>
        <taxon>Bacillariophyta</taxon>
        <taxon>Bacillariophyceae</taxon>
        <taxon>Bacillariophycidae</taxon>
        <taxon>Bacillariales</taxon>
        <taxon>Bacillariaceae</taxon>
        <taxon>Fragilariopsis</taxon>
    </lineage>
</organism>
<name>A0A1E7FIE7_9STRA</name>
<evidence type="ECO:0000313" key="4">
    <source>
        <dbReference type="EMBL" id="OEU17904.1"/>
    </source>
</evidence>
<accession>A0A1E7FIE7</accession>
<dbReference type="KEGG" id="fcy:FRACYDRAFT_238334"/>
<reference evidence="4 5" key="1">
    <citation type="submission" date="2016-09" db="EMBL/GenBank/DDBJ databases">
        <title>Extensive genetic diversity and differential bi-allelic expression allows diatom success in the polar Southern Ocean.</title>
        <authorList>
            <consortium name="DOE Joint Genome Institute"/>
            <person name="Mock T."/>
            <person name="Otillar R.P."/>
            <person name="Strauss J."/>
            <person name="Dupont C."/>
            <person name="Frickenhaus S."/>
            <person name="Maumus F."/>
            <person name="Mcmullan M."/>
            <person name="Sanges R."/>
            <person name="Schmutz J."/>
            <person name="Toseland A."/>
            <person name="Valas R."/>
            <person name="Veluchamy A."/>
            <person name="Ward B.J."/>
            <person name="Allen A."/>
            <person name="Barry K."/>
            <person name="Falciatore A."/>
            <person name="Ferrante M."/>
            <person name="Fortunato A.E."/>
            <person name="Gloeckner G."/>
            <person name="Gruber A."/>
            <person name="Hipkin R."/>
            <person name="Janech M."/>
            <person name="Kroth P."/>
            <person name="Leese F."/>
            <person name="Lindquist E."/>
            <person name="Lyon B.R."/>
            <person name="Martin J."/>
            <person name="Mayer C."/>
            <person name="Parker M."/>
            <person name="Quesneville H."/>
            <person name="Raymond J."/>
            <person name="Uhlig C."/>
            <person name="Valentin K.U."/>
            <person name="Worden A.Z."/>
            <person name="Armbrust E.V."/>
            <person name="Bowler C."/>
            <person name="Green B."/>
            <person name="Moulton V."/>
            <person name="Van Oosterhout C."/>
            <person name="Grigoriev I."/>
        </authorList>
    </citation>
    <scope>NUCLEOTIDE SEQUENCE [LARGE SCALE GENOMIC DNA]</scope>
    <source>
        <strain evidence="4 5">CCMP1102</strain>
    </source>
</reference>
<feature type="compositionally biased region" description="Acidic residues" evidence="2">
    <location>
        <begin position="419"/>
        <end position="428"/>
    </location>
</feature>
<keyword evidence="1" id="KW-0175">Coiled coil</keyword>
<evidence type="ECO:0000256" key="2">
    <source>
        <dbReference type="SAM" id="MobiDB-lite"/>
    </source>
</evidence>
<dbReference type="EMBL" id="KV784357">
    <property type="protein sequence ID" value="OEU17904.1"/>
    <property type="molecule type" value="Genomic_DNA"/>
</dbReference>
<sequence>MPSSASTKSPSSLSDTIQNVIIQNEMKRMYKVAGIDLSSSPMDPSSEKYLRELIIMEQKKMKRLRTIKKFKLKSSPMPPKMLNKDDLPALEQPKPFKFGRQAFIDDGEAFTGSVAGTGAGATAASSAPSSSSSPSFVSILKKVKATTTTAVVTAKSKKEDNKDNNKENALLLSFTHLNEAAQKIVAATATASSAAASGTSATISSTASADDNDDDDTEINNNVDSIKKQLNEQTNVLTKQTEIMVLLSTHIKELTDQVVCLKDSVEKLETLQQQHKTTKEQQEDDDINNTTIVDNNNLGVHVNGNGNGDGNGSNAAANGNNGNADELQRAHYMAHTIAWRVVSFPFRAIKLYLQFEYRCYLVLTRLMRRDIINPFRDAGVIFQLGFALYIIYSRLGPAIEKAFAEIEKQQNNNGAAVSNDDDDDDDDYYGGVGDSDTKNTDNDEESIFGYDSVLDDPNFQIHAISFAVCLGFLYHIGMISLLYKFFVRDKLPIRIWKDLLAGVEITPSYGLNFGERAGVRGVGVGGVGGRLGVGLGRPRGGVGGGGRRNVARNGNGNNNNNNAAVDAANRAIRGFNDFFMGHNHNHNHRPNNNNNQQPGGAAVAGVGGIDGIDGAAAALGNDNNAAIVGGGNRNRNPIIGLISDFVCLLYSFFVSILPIWNPEQQLRDIRNEEDRIIREQLENEANQLLVGGNDGNKNDANDNDDDSNESEDSVSDNDDESDGSESDNDDDNNIDN</sequence>
<dbReference type="Proteomes" id="UP000095751">
    <property type="component" value="Unassembled WGS sequence"/>
</dbReference>
<dbReference type="InParanoid" id="A0A1E7FIE7"/>
<keyword evidence="3" id="KW-1133">Transmembrane helix</keyword>
<proteinExistence type="predicted"/>